<dbReference type="GO" id="GO:0048513">
    <property type="term" value="P:animal organ development"/>
    <property type="evidence" value="ECO:0007669"/>
    <property type="project" value="UniProtKB-ARBA"/>
</dbReference>
<dbReference type="PROSITE" id="PS50026">
    <property type="entry name" value="EGF_3"/>
    <property type="match status" value="5"/>
</dbReference>
<evidence type="ECO:0000259" key="7">
    <source>
        <dbReference type="PROSITE" id="PS50025"/>
    </source>
</evidence>
<dbReference type="AlphaFoldDB" id="A0A6A0GXE0"/>
<comment type="caution">
    <text evidence="5">Lacks conserved residue(s) required for the propagation of feature annotation.</text>
</comment>
<name>A0A6A0GXE0_HYAAZ</name>
<dbReference type="SMART" id="SM00179">
    <property type="entry name" value="EGF_CA"/>
    <property type="match status" value="3"/>
</dbReference>
<dbReference type="InterPro" id="IPR001881">
    <property type="entry name" value="EGF-like_Ca-bd_dom"/>
</dbReference>
<keyword evidence="3 5" id="KW-1015">Disulfide bond</keyword>
<dbReference type="Pfam" id="PF02210">
    <property type="entry name" value="Laminin_G_2"/>
    <property type="match status" value="1"/>
</dbReference>
<sequence>MLWQENKKLGYPVLRSRIIHLDAVMLWQEDKKLGYPVLRLRVTDADGVGNASPFTWEVTDVTSNPNLLTGLNVFAVDQDGVVRLATMGLDHKVISEYMLHIRVYDSGTPALSSDTTVNITVVERSKFAPTVFPVHVTVFSYRSAYKGGVIGKVNAIDKDPYDTLLYSIVPFSKAGRRYGDEDYFDVDAEDGTLVAVTPLDAGTYRLNISVSDGKFQRSVIASIEVRIFTQAMVDSSVIVRLGSMSPEVFIARYKKALISSIASELYLSESQIVLISLQTVVHERLERRRRETNEGLDALLVLQKNNQEYFTRLETITSLAKSLPRIKRKLSLDHLSIMESLCRNKEQCSGNGDCIDVVVVKDESLMPLNTRVESVVPLRFEHNSGCICHQGFGGDNCNDLVNACGHRPCFEYQVCTPTDLIPKGHLCHCKIGFSGSQCEVDVSRCDSLSCYHPVRPLSFRGKSYAQYEGVGVNEESSFQLSLFLRTRHPYGVLMHVAGTIDFSTLEVLDGYLQYRWECGSGEGVVTFAKFKISDNGWHFINVTRKGTLSVLSVDHQEVSSVAPGDSDVLNLLSDTLYLGAKISGDHSHTQAISRGFIGCVDEITLNGHSLPLSLVTTGSGATKLKRFVNIELTCPATLPAPGICGSHPCLNGGTCTEINKTQYECSCTDRYSGKQCELDGAPCSDSPCLNDGECLVVGNSYSCSCPVRLSGKRCEYGTFCNPNPCLNGGRCEEGSRGPICKCRNFAGERCERDVDECKQMPCQNGGTCLNYHGGFRCLCPSVASGEFCTELDARGESGINIALEDLLVIVPVVLLFVLTVAFILLWQRRRWRRKNLQRSNRVRLTSHVKNDLKSDLRPHRNSKLCNVEADQLNMQYPTMRPRSLISSEDESLKQWTEAPQNTQDAFEMDVLSHPGDGARKIPPDAASGDPNMDKNLDRSNPSYVKLVAQGDGNLYLADPSNVQHKPWNHNYNLNDPQYSFIKGEMYVPVPLSPHTCSPVAAAAVPKN</sequence>
<feature type="disulfide bond" evidence="5">
    <location>
        <begin position="429"/>
        <end position="438"/>
    </location>
</feature>
<dbReference type="GO" id="GO:0001736">
    <property type="term" value="P:establishment of planar polarity"/>
    <property type="evidence" value="ECO:0007669"/>
    <property type="project" value="UniProtKB-ARBA"/>
</dbReference>
<dbReference type="InterPro" id="IPR015919">
    <property type="entry name" value="Cadherin-like_sf"/>
</dbReference>
<dbReference type="GO" id="GO:0005886">
    <property type="term" value="C:plasma membrane"/>
    <property type="evidence" value="ECO:0007669"/>
    <property type="project" value="TreeGrafter"/>
</dbReference>
<feature type="domain" description="EGF-like" evidence="8">
    <location>
        <begin position="400"/>
        <end position="439"/>
    </location>
</feature>
<dbReference type="PROSITE" id="PS50025">
    <property type="entry name" value="LAM_G_DOMAIN"/>
    <property type="match status" value="1"/>
</dbReference>
<dbReference type="PROSITE" id="PS01186">
    <property type="entry name" value="EGF_2"/>
    <property type="match status" value="1"/>
</dbReference>
<feature type="disulfide bond" evidence="5">
    <location>
        <begin position="667"/>
        <end position="676"/>
    </location>
</feature>
<keyword evidence="6" id="KW-1133">Transmembrane helix</keyword>
<feature type="domain" description="EGF-like" evidence="8">
    <location>
        <begin position="679"/>
        <end position="715"/>
    </location>
</feature>
<dbReference type="InterPro" id="IPR049883">
    <property type="entry name" value="NOTCH1_EGF-like"/>
</dbReference>
<feature type="disulfide bond" evidence="5">
    <location>
        <begin position="705"/>
        <end position="714"/>
    </location>
</feature>
<feature type="disulfide bond" evidence="5">
    <location>
        <begin position="779"/>
        <end position="788"/>
    </location>
</feature>
<feature type="domain" description="EGF-like" evidence="8">
    <location>
        <begin position="753"/>
        <end position="789"/>
    </location>
</feature>
<evidence type="ECO:0000256" key="5">
    <source>
        <dbReference type="PROSITE-ProRule" id="PRU00076"/>
    </source>
</evidence>
<evidence type="ECO:0000313" key="10">
    <source>
        <dbReference type="EMBL" id="KAA0190678.1"/>
    </source>
</evidence>
<accession>A0A6A0GXE0</accession>
<comment type="caution">
    <text evidence="10">The sequence shown here is derived from an EMBL/GenBank/DDBJ whole genome shotgun (WGS) entry which is preliminary data.</text>
</comment>
<dbReference type="EMBL" id="JQDR03012830">
    <property type="protein sequence ID" value="KAA0190678.1"/>
    <property type="molecule type" value="Genomic_DNA"/>
</dbReference>
<dbReference type="Pfam" id="PF00008">
    <property type="entry name" value="EGF"/>
    <property type="match status" value="2"/>
</dbReference>
<evidence type="ECO:0000256" key="6">
    <source>
        <dbReference type="SAM" id="Phobius"/>
    </source>
</evidence>
<dbReference type="CDD" id="cd00110">
    <property type="entry name" value="LamG"/>
    <property type="match status" value="1"/>
</dbReference>
<dbReference type="GO" id="GO:0032991">
    <property type="term" value="C:protein-containing complex"/>
    <property type="evidence" value="ECO:0007669"/>
    <property type="project" value="TreeGrafter"/>
</dbReference>
<keyword evidence="1 5" id="KW-0245">EGF-like domain</keyword>
<dbReference type="InterPro" id="IPR001791">
    <property type="entry name" value="Laminin_G"/>
</dbReference>
<dbReference type="GO" id="GO:0007157">
    <property type="term" value="P:heterophilic cell-cell adhesion via plasma membrane cell adhesion molecules"/>
    <property type="evidence" value="ECO:0007669"/>
    <property type="project" value="TreeGrafter"/>
</dbReference>
<dbReference type="SUPFAM" id="SSF49899">
    <property type="entry name" value="Concanavalin A-like lectins/glucanases"/>
    <property type="match status" value="1"/>
</dbReference>
<dbReference type="SMART" id="SM00181">
    <property type="entry name" value="EGF"/>
    <property type="match status" value="6"/>
</dbReference>
<dbReference type="PROSITE" id="PS50268">
    <property type="entry name" value="CADHERIN_2"/>
    <property type="match status" value="2"/>
</dbReference>
<dbReference type="GO" id="GO:0005509">
    <property type="term" value="F:calcium ion binding"/>
    <property type="evidence" value="ECO:0007669"/>
    <property type="project" value="UniProtKB-UniRule"/>
</dbReference>
<feature type="transmembrane region" description="Helical" evidence="6">
    <location>
        <begin position="806"/>
        <end position="826"/>
    </location>
</feature>
<dbReference type="GO" id="GO:0045197">
    <property type="term" value="P:establishment or maintenance of epithelial cell apical/basal polarity"/>
    <property type="evidence" value="ECO:0007669"/>
    <property type="project" value="TreeGrafter"/>
</dbReference>
<dbReference type="InterPro" id="IPR000742">
    <property type="entry name" value="EGF"/>
</dbReference>
<dbReference type="SMART" id="SM00282">
    <property type="entry name" value="LamG"/>
    <property type="match status" value="1"/>
</dbReference>
<evidence type="ECO:0000259" key="8">
    <source>
        <dbReference type="PROSITE" id="PS50026"/>
    </source>
</evidence>
<dbReference type="CDD" id="cd11304">
    <property type="entry name" value="Cadherin_repeat"/>
    <property type="match status" value="2"/>
</dbReference>
<keyword evidence="6" id="KW-0812">Transmembrane</keyword>
<evidence type="ECO:0000256" key="2">
    <source>
        <dbReference type="ARBA" id="ARBA00022737"/>
    </source>
</evidence>
<organism evidence="10">
    <name type="scientific">Hyalella azteca</name>
    <name type="common">Amphipod</name>
    <dbReference type="NCBI Taxonomy" id="294128"/>
    <lineage>
        <taxon>Eukaryota</taxon>
        <taxon>Metazoa</taxon>
        <taxon>Ecdysozoa</taxon>
        <taxon>Arthropoda</taxon>
        <taxon>Crustacea</taxon>
        <taxon>Multicrustacea</taxon>
        <taxon>Malacostraca</taxon>
        <taxon>Eumalacostraca</taxon>
        <taxon>Peracarida</taxon>
        <taxon>Amphipoda</taxon>
        <taxon>Senticaudata</taxon>
        <taxon>Talitrida</taxon>
        <taxon>Talitroidea</taxon>
        <taxon>Hyalellidae</taxon>
        <taxon>Hyalella</taxon>
    </lineage>
</organism>
<protein>
    <submittedName>
        <fullName evidence="10">Uncharacterized protein</fullName>
    </submittedName>
</protein>
<evidence type="ECO:0000256" key="4">
    <source>
        <dbReference type="PROSITE-ProRule" id="PRU00043"/>
    </source>
</evidence>
<dbReference type="InterPro" id="IPR013320">
    <property type="entry name" value="ConA-like_dom_sf"/>
</dbReference>
<gene>
    <name evidence="10" type="ORF">HAZT_HAZT002674</name>
</gene>
<keyword evidence="4" id="KW-0106">Calcium</keyword>
<feature type="domain" description="Laminin G" evidence="7">
    <location>
        <begin position="454"/>
        <end position="634"/>
    </location>
</feature>
<dbReference type="InterPro" id="IPR002126">
    <property type="entry name" value="Cadherin-like_dom"/>
</dbReference>
<keyword evidence="6" id="KW-0472">Membrane</keyword>
<reference evidence="10" key="3">
    <citation type="submission" date="2019-06" db="EMBL/GenBank/DDBJ databases">
        <authorList>
            <person name="Poynton C."/>
            <person name="Hasenbein S."/>
            <person name="Benoit J.B."/>
            <person name="Sepulveda M.S."/>
            <person name="Poelchau M.F."/>
            <person name="Murali S.C."/>
            <person name="Chen S."/>
            <person name="Glastad K.M."/>
            <person name="Werren J.H."/>
            <person name="Vineis J.H."/>
            <person name="Bowen J.L."/>
            <person name="Friedrich M."/>
            <person name="Jones J."/>
            <person name="Robertson H.M."/>
            <person name="Feyereisen R."/>
            <person name="Mechler-Hickson A."/>
            <person name="Mathers N."/>
            <person name="Lee C.E."/>
            <person name="Colbourne J.K."/>
            <person name="Biales A."/>
            <person name="Johnston J.S."/>
            <person name="Wellborn G.A."/>
            <person name="Rosendale A.J."/>
            <person name="Cridge A.G."/>
            <person name="Munoz-Torres M.C."/>
            <person name="Bain P.A."/>
            <person name="Manny A.R."/>
            <person name="Major K.M."/>
            <person name="Lambert F.N."/>
            <person name="Vulpe C.D."/>
            <person name="Tuck P."/>
            <person name="Blalock B.J."/>
            <person name="Lin Y.-Y."/>
            <person name="Smith M.E."/>
            <person name="Ochoa-Acuna H."/>
            <person name="Chen M.-J.M."/>
            <person name="Childers C.P."/>
            <person name="Qu J."/>
            <person name="Dugan S."/>
            <person name="Lee S.L."/>
            <person name="Chao H."/>
            <person name="Dinh H."/>
            <person name="Han Y."/>
            <person name="Doddapaneni H."/>
            <person name="Worley K.C."/>
            <person name="Muzny D.M."/>
            <person name="Gibbs R.A."/>
            <person name="Richards S."/>
        </authorList>
    </citation>
    <scope>NUCLEOTIDE SEQUENCE</scope>
    <source>
        <strain evidence="10">HAZT.00-mixed</strain>
        <tissue evidence="10">Whole organism</tissue>
    </source>
</reference>
<dbReference type="PANTHER" id="PTHR24049">
    <property type="entry name" value="CRUMBS FAMILY MEMBER"/>
    <property type="match status" value="1"/>
</dbReference>
<dbReference type="Pfam" id="PF07645">
    <property type="entry name" value="EGF_CA"/>
    <property type="match status" value="1"/>
</dbReference>
<evidence type="ECO:0000256" key="3">
    <source>
        <dbReference type="ARBA" id="ARBA00023157"/>
    </source>
</evidence>
<dbReference type="PROSITE" id="PS00010">
    <property type="entry name" value="ASX_HYDROXYL"/>
    <property type="match status" value="1"/>
</dbReference>
<proteinExistence type="predicted"/>
<dbReference type="GO" id="GO:0007156">
    <property type="term" value="P:homophilic cell adhesion via plasma membrane adhesion molecules"/>
    <property type="evidence" value="ECO:0007669"/>
    <property type="project" value="InterPro"/>
</dbReference>
<feature type="domain" description="EGF-like" evidence="8">
    <location>
        <begin position="716"/>
        <end position="751"/>
    </location>
</feature>
<dbReference type="SMART" id="SM00112">
    <property type="entry name" value="CA"/>
    <property type="match status" value="2"/>
</dbReference>
<evidence type="ECO:0000259" key="9">
    <source>
        <dbReference type="PROSITE" id="PS50268"/>
    </source>
</evidence>
<reference evidence="10" key="2">
    <citation type="journal article" date="2018" name="Environ. Sci. Technol.">
        <title>The Toxicogenome of Hyalella azteca: A Model for Sediment Ecotoxicology and Evolutionary Toxicology.</title>
        <authorList>
            <person name="Poynton H.C."/>
            <person name="Hasenbein S."/>
            <person name="Benoit J.B."/>
            <person name="Sepulveda M.S."/>
            <person name="Poelchau M.F."/>
            <person name="Hughes D.S.T."/>
            <person name="Murali S.C."/>
            <person name="Chen S."/>
            <person name="Glastad K.M."/>
            <person name="Goodisman M.A.D."/>
            <person name="Werren J.H."/>
            <person name="Vineis J.H."/>
            <person name="Bowen J.L."/>
            <person name="Friedrich M."/>
            <person name="Jones J."/>
            <person name="Robertson H.M."/>
            <person name="Feyereisen R."/>
            <person name="Mechler-Hickson A."/>
            <person name="Mathers N."/>
            <person name="Lee C.E."/>
            <person name="Colbourne J.K."/>
            <person name="Biales A."/>
            <person name="Johnston J.S."/>
            <person name="Wellborn G.A."/>
            <person name="Rosendale A.J."/>
            <person name="Cridge A.G."/>
            <person name="Munoz-Torres M.C."/>
            <person name="Bain P.A."/>
            <person name="Manny A.R."/>
            <person name="Major K.M."/>
            <person name="Lambert F.N."/>
            <person name="Vulpe C.D."/>
            <person name="Tuck P."/>
            <person name="Blalock B.J."/>
            <person name="Lin Y.Y."/>
            <person name="Smith M.E."/>
            <person name="Ochoa-Acuna H."/>
            <person name="Chen M.M."/>
            <person name="Childers C.P."/>
            <person name="Qu J."/>
            <person name="Dugan S."/>
            <person name="Lee S.L."/>
            <person name="Chao H."/>
            <person name="Dinh H."/>
            <person name="Han Y."/>
            <person name="Doddapaneni H."/>
            <person name="Worley K.C."/>
            <person name="Muzny D.M."/>
            <person name="Gibbs R.A."/>
            <person name="Richards S."/>
        </authorList>
    </citation>
    <scope>NUCLEOTIDE SEQUENCE</scope>
    <source>
        <strain evidence="10">HAZT.00-mixed</strain>
        <tissue evidence="10">Whole organism</tissue>
    </source>
</reference>
<dbReference type="Proteomes" id="UP000711488">
    <property type="component" value="Unassembled WGS sequence"/>
</dbReference>
<dbReference type="CDD" id="cd00054">
    <property type="entry name" value="EGF_CA"/>
    <property type="match status" value="3"/>
</dbReference>
<dbReference type="Gene3D" id="2.60.120.200">
    <property type="match status" value="1"/>
</dbReference>
<dbReference type="InterPro" id="IPR051022">
    <property type="entry name" value="Notch_Cell-Fate_Det"/>
</dbReference>
<keyword evidence="2" id="KW-0677">Repeat</keyword>
<dbReference type="SUPFAM" id="SSF57196">
    <property type="entry name" value="EGF/Laminin"/>
    <property type="match status" value="4"/>
</dbReference>
<reference evidence="10" key="1">
    <citation type="submission" date="2014-08" db="EMBL/GenBank/DDBJ databases">
        <authorList>
            <person name="Murali S."/>
            <person name="Richards S."/>
            <person name="Bandaranaike D."/>
            <person name="Bellair M."/>
            <person name="Blankenburg K."/>
            <person name="Chao H."/>
            <person name="Dinh H."/>
            <person name="Doddapaneni H."/>
            <person name="Dugan-Rocha S."/>
            <person name="Elkadiri S."/>
            <person name="Gnanaolivu R."/>
            <person name="Hughes D."/>
            <person name="Lee S."/>
            <person name="Li M."/>
            <person name="Ming W."/>
            <person name="Munidasa M."/>
            <person name="Muniz J."/>
            <person name="Nguyen L."/>
            <person name="Osuji N."/>
            <person name="Pu L.-L."/>
            <person name="Puazo M."/>
            <person name="Skinner E."/>
            <person name="Qu C."/>
            <person name="Quiroz J."/>
            <person name="Raj R."/>
            <person name="Weissenberger G."/>
            <person name="Xin Y."/>
            <person name="Zou X."/>
            <person name="Han Y."/>
            <person name="Worley K."/>
            <person name="Muzny D."/>
            <person name="Gibbs R."/>
        </authorList>
    </citation>
    <scope>NUCLEOTIDE SEQUENCE</scope>
    <source>
        <strain evidence="10">HAZT.00-mixed</strain>
        <tissue evidence="10">Whole organism</tissue>
    </source>
</reference>
<dbReference type="PROSITE" id="PS00022">
    <property type="entry name" value="EGF_1"/>
    <property type="match status" value="3"/>
</dbReference>
<dbReference type="FunFam" id="2.10.25.10:FF:000125">
    <property type="entry name" value="Neurogenic locus notch protein-like"/>
    <property type="match status" value="1"/>
</dbReference>
<feature type="domain" description="Cadherin" evidence="9">
    <location>
        <begin position="147"/>
        <end position="248"/>
    </location>
</feature>
<feature type="domain" description="EGF-like" evidence="8">
    <location>
        <begin position="640"/>
        <end position="677"/>
    </location>
</feature>
<dbReference type="SUPFAM" id="SSF49313">
    <property type="entry name" value="Cadherin-like"/>
    <property type="match status" value="2"/>
</dbReference>
<dbReference type="Gene3D" id="2.60.40.60">
    <property type="entry name" value="Cadherins"/>
    <property type="match status" value="2"/>
</dbReference>
<feature type="domain" description="Cadherin" evidence="9">
    <location>
        <begin position="29"/>
        <end position="131"/>
    </location>
</feature>
<dbReference type="Pfam" id="PF00028">
    <property type="entry name" value="Cadherin"/>
    <property type="match status" value="1"/>
</dbReference>
<evidence type="ECO:0000256" key="1">
    <source>
        <dbReference type="ARBA" id="ARBA00022536"/>
    </source>
</evidence>
<dbReference type="PROSITE" id="PS01187">
    <property type="entry name" value="EGF_CA"/>
    <property type="match status" value="1"/>
</dbReference>
<dbReference type="InterPro" id="IPR000152">
    <property type="entry name" value="EGF-type_Asp/Asn_hydroxyl_site"/>
</dbReference>
<dbReference type="Gene3D" id="2.10.25.10">
    <property type="entry name" value="Laminin"/>
    <property type="match status" value="5"/>
</dbReference>
<dbReference type="InterPro" id="IPR018097">
    <property type="entry name" value="EGF_Ca-bd_CS"/>
</dbReference>